<proteinExistence type="predicted"/>
<keyword evidence="1" id="KW-0175">Coiled coil</keyword>
<keyword evidence="4" id="KW-1185">Reference proteome</keyword>
<dbReference type="AlphaFoldDB" id="A0A8W8IGJ4"/>
<organism evidence="3 4">
    <name type="scientific">Magallana gigas</name>
    <name type="common">Pacific oyster</name>
    <name type="synonym">Crassostrea gigas</name>
    <dbReference type="NCBI Taxonomy" id="29159"/>
    <lineage>
        <taxon>Eukaryota</taxon>
        <taxon>Metazoa</taxon>
        <taxon>Spiralia</taxon>
        <taxon>Lophotrochozoa</taxon>
        <taxon>Mollusca</taxon>
        <taxon>Bivalvia</taxon>
        <taxon>Autobranchia</taxon>
        <taxon>Pteriomorphia</taxon>
        <taxon>Ostreida</taxon>
        <taxon>Ostreoidea</taxon>
        <taxon>Ostreidae</taxon>
        <taxon>Magallana</taxon>
    </lineage>
</organism>
<evidence type="ECO:0000313" key="4">
    <source>
        <dbReference type="Proteomes" id="UP000005408"/>
    </source>
</evidence>
<dbReference type="Pfam" id="PF12777">
    <property type="entry name" value="MT"/>
    <property type="match status" value="1"/>
</dbReference>
<dbReference type="GO" id="GO:0030286">
    <property type="term" value="C:dynein complex"/>
    <property type="evidence" value="ECO:0007669"/>
    <property type="project" value="InterPro"/>
</dbReference>
<dbReference type="GO" id="GO:0060294">
    <property type="term" value="P:cilium movement involved in cell motility"/>
    <property type="evidence" value="ECO:0007669"/>
    <property type="project" value="TreeGrafter"/>
</dbReference>
<evidence type="ECO:0000313" key="3">
    <source>
        <dbReference type="EnsemblMetazoa" id="G13901.1:cds"/>
    </source>
</evidence>
<dbReference type="Gene3D" id="1.20.920.20">
    <property type="match status" value="1"/>
</dbReference>
<dbReference type="InterPro" id="IPR024743">
    <property type="entry name" value="Dynein_HC_stalk"/>
</dbReference>
<feature type="domain" description="Dynein heavy chain coiled coil stalk" evidence="2">
    <location>
        <begin position="1"/>
        <end position="155"/>
    </location>
</feature>
<evidence type="ECO:0000256" key="1">
    <source>
        <dbReference type="SAM" id="Coils"/>
    </source>
</evidence>
<name>A0A8W8IGJ4_MAGGI</name>
<dbReference type="GO" id="GO:0005930">
    <property type="term" value="C:axoneme"/>
    <property type="evidence" value="ECO:0007669"/>
    <property type="project" value="TreeGrafter"/>
</dbReference>
<dbReference type="GO" id="GO:0045505">
    <property type="term" value="F:dynein intermediate chain binding"/>
    <property type="evidence" value="ECO:0007669"/>
    <property type="project" value="InterPro"/>
</dbReference>
<accession>A0A8W8IGJ4</accession>
<protein>
    <recommendedName>
        <fullName evidence="2">Dynein heavy chain coiled coil stalk domain-containing protein</fullName>
    </recommendedName>
</protein>
<reference evidence="3" key="1">
    <citation type="submission" date="2022-08" db="UniProtKB">
        <authorList>
            <consortium name="EnsemblMetazoa"/>
        </authorList>
    </citation>
    <scope>IDENTIFICATION</scope>
    <source>
        <strain evidence="3">05x7-T-G4-1.051#20</strain>
    </source>
</reference>
<dbReference type="GO" id="GO:0051959">
    <property type="term" value="F:dynein light intermediate chain binding"/>
    <property type="evidence" value="ECO:0007669"/>
    <property type="project" value="InterPro"/>
</dbReference>
<dbReference type="PANTHER" id="PTHR10676">
    <property type="entry name" value="DYNEIN HEAVY CHAIN FAMILY PROTEIN"/>
    <property type="match status" value="1"/>
</dbReference>
<feature type="coiled-coil region" evidence="1">
    <location>
        <begin position="108"/>
        <end position="159"/>
    </location>
</feature>
<evidence type="ECO:0000259" key="2">
    <source>
        <dbReference type="Pfam" id="PF12777"/>
    </source>
</evidence>
<dbReference type="Proteomes" id="UP000005408">
    <property type="component" value="Unassembled WGS sequence"/>
</dbReference>
<dbReference type="GO" id="GO:0008569">
    <property type="term" value="F:minus-end-directed microtubule motor activity"/>
    <property type="evidence" value="ECO:0007669"/>
    <property type="project" value="TreeGrafter"/>
</dbReference>
<dbReference type="PANTHER" id="PTHR10676:SF183">
    <property type="entry name" value="DYNEIN AXONEMAL HEAVY CHAIN 2"/>
    <property type="match status" value="1"/>
</dbReference>
<sequence>MTEIKSYGRPPLLVEKVMEAAMILRGSEPTWAEAKRQLGESTFIKQLMNFDKDNISDCVLKKIGSYCSQSDFQPDIIRRVSGPAKSLCMWVRAMEVYGRVYRVVEPKKRRLNAAMSQLKEKQDALDDAKAKLAEVEAKMAELKQQYDEKLAQKEELKRKA</sequence>
<dbReference type="InterPro" id="IPR026983">
    <property type="entry name" value="DHC"/>
</dbReference>
<dbReference type="EnsemblMetazoa" id="G13901.1">
    <property type="protein sequence ID" value="G13901.1:cds"/>
    <property type="gene ID" value="G13901"/>
</dbReference>
<dbReference type="GO" id="GO:0097729">
    <property type="term" value="C:9+2 motile cilium"/>
    <property type="evidence" value="ECO:0007669"/>
    <property type="project" value="TreeGrafter"/>
</dbReference>